<dbReference type="Pfam" id="PF01926">
    <property type="entry name" value="MMR_HSR1"/>
    <property type="match status" value="1"/>
</dbReference>
<dbReference type="GO" id="GO:0043024">
    <property type="term" value="F:ribosomal small subunit binding"/>
    <property type="evidence" value="ECO:0007669"/>
    <property type="project" value="TreeGrafter"/>
</dbReference>
<dbReference type="Proteomes" id="UP000334019">
    <property type="component" value="Chromosome"/>
</dbReference>
<dbReference type="InterPro" id="IPR005662">
    <property type="entry name" value="GTPase_Era-like"/>
</dbReference>
<name>A0A5Q2RMK1_9ACTN</name>
<organism evidence="4 5">
    <name type="scientific">Actinomarinicola tropica</name>
    <dbReference type="NCBI Taxonomy" id="2789776"/>
    <lineage>
        <taxon>Bacteria</taxon>
        <taxon>Bacillati</taxon>
        <taxon>Actinomycetota</taxon>
        <taxon>Acidimicrobiia</taxon>
        <taxon>Acidimicrobiales</taxon>
        <taxon>Iamiaceae</taxon>
        <taxon>Actinomarinicola</taxon>
    </lineage>
</organism>
<keyword evidence="2" id="KW-0472">Membrane</keyword>
<dbReference type="GO" id="GO:0019843">
    <property type="term" value="F:rRNA binding"/>
    <property type="evidence" value="ECO:0007669"/>
    <property type="project" value="TreeGrafter"/>
</dbReference>
<feature type="region of interest" description="Disordered" evidence="1">
    <location>
        <begin position="344"/>
        <end position="368"/>
    </location>
</feature>
<proteinExistence type="predicted"/>
<dbReference type="Gene3D" id="3.40.50.300">
    <property type="entry name" value="P-loop containing nucleotide triphosphate hydrolases"/>
    <property type="match status" value="1"/>
</dbReference>
<protein>
    <submittedName>
        <fullName evidence="4">ABC transporter</fullName>
    </submittedName>
</protein>
<evidence type="ECO:0000256" key="1">
    <source>
        <dbReference type="SAM" id="MobiDB-lite"/>
    </source>
</evidence>
<dbReference type="PANTHER" id="PTHR42698">
    <property type="entry name" value="GTPASE ERA"/>
    <property type="match status" value="1"/>
</dbReference>
<reference evidence="4 5" key="1">
    <citation type="submission" date="2019-11" db="EMBL/GenBank/DDBJ databases">
        <authorList>
            <person name="He Y."/>
        </authorList>
    </citation>
    <scope>NUCLEOTIDE SEQUENCE [LARGE SCALE GENOMIC DNA]</scope>
    <source>
        <strain evidence="4 5">SCSIO 58843</strain>
    </source>
</reference>
<dbReference type="AlphaFoldDB" id="A0A5Q2RMK1"/>
<dbReference type="PANTHER" id="PTHR42698:SF1">
    <property type="entry name" value="GTPASE ERA, MITOCHONDRIAL"/>
    <property type="match status" value="1"/>
</dbReference>
<dbReference type="GO" id="GO:0005525">
    <property type="term" value="F:GTP binding"/>
    <property type="evidence" value="ECO:0007669"/>
    <property type="project" value="InterPro"/>
</dbReference>
<keyword evidence="2" id="KW-1133">Transmembrane helix</keyword>
<feature type="transmembrane region" description="Helical" evidence="2">
    <location>
        <begin position="479"/>
        <end position="502"/>
    </location>
</feature>
<dbReference type="RefSeq" id="WP_153759208.1">
    <property type="nucleotide sequence ID" value="NZ_CP045851.1"/>
</dbReference>
<evidence type="ECO:0000256" key="2">
    <source>
        <dbReference type="SAM" id="Phobius"/>
    </source>
</evidence>
<accession>A0A5Q2RMK1</accession>
<evidence type="ECO:0000259" key="3">
    <source>
        <dbReference type="Pfam" id="PF01926"/>
    </source>
</evidence>
<dbReference type="InterPro" id="IPR027417">
    <property type="entry name" value="P-loop_NTPase"/>
</dbReference>
<sequence>MTPRARRSGPDASHLRDRLDALDAVLGLAEAGPGRLPDDVATRAREVQARADARLRHGSSRTVVALAGATGSGKSTLFNSLVGAEVATVGVRRPTTARPQAAVFDAAGGVGEEVAALLDWLDVDRRHVVARDAVDDLDGLVLLDLPDHDSTEAHHRAEVDRLAEAIDVFVWVVDPQKYADAALHQRYLRRYATHAAVTLVVLNQVDLVAADQRRALVQDVERLLADDGLTGVRVLTTSAIHDEGTAELRREVAARVAEQRAAVARLDADLDWTADQLAAHVGDVEPPPLGARAGRDLVDAFARAAGADAVADAVAAAHRRRAGRAMGWPVTRWLGGLRPDPLRRLGLERPAPSEGTTTIGRTSRPGPSAVSIAAAHSAARDVSAAASTGLPEPWRQRVEAVVTARRDDVADALDQAVASTRLPSERPRWWALVGALQWLLAGAMAVGVVWLVALGVVAWLRLPEVPTPEVGAIPWPTLLAVGGAVAGLLVSVVARAVAGVGARRRGAVARRRLSSSTAAVARELVLDPLGAELEALAELRRRVLALRR</sequence>
<feature type="domain" description="G" evidence="3">
    <location>
        <begin position="64"/>
        <end position="203"/>
    </location>
</feature>
<dbReference type="GO" id="GO:0005829">
    <property type="term" value="C:cytosol"/>
    <property type="evidence" value="ECO:0007669"/>
    <property type="project" value="TreeGrafter"/>
</dbReference>
<feature type="transmembrane region" description="Helical" evidence="2">
    <location>
        <begin position="429"/>
        <end position="459"/>
    </location>
</feature>
<dbReference type="InterPro" id="IPR006073">
    <property type="entry name" value="GTP-bd"/>
</dbReference>
<dbReference type="EMBL" id="CP045851">
    <property type="protein sequence ID" value="QGG95100.1"/>
    <property type="molecule type" value="Genomic_DNA"/>
</dbReference>
<dbReference type="SUPFAM" id="SSF52540">
    <property type="entry name" value="P-loop containing nucleoside triphosphate hydrolases"/>
    <property type="match status" value="1"/>
</dbReference>
<dbReference type="KEGG" id="atq:GH723_08290"/>
<gene>
    <name evidence="4" type="ORF">GH723_08290</name>
</gene>
<keyword evidence="2" id="KW-0812">Transmembrane</keyword>
<evidence type="ECO:0000313" key="4">
    <source>
        <dbReference type="EMBL" id="QGG95100.1"/>
    </source>
</evidence>
<keyword evidence="5" id="KW-1185">Reference proteome</keyword>
<dbReference type="GO" id="GO:0000028">
    <property type="term" value="P:ribosomal small subunit assembly"/>
    <property type="evidence" value="ECO:0007669"/>
    <property type="project" value="TreeGrafter"/>
</dbReference>
<evidence type="ECO:0000313" key="5">
    <source>
        <dbReference type="Proteomes" id="UP000334019"/>
    </source>
</evidence>